<name>A0A445BCC9_ARAHY</name>
<dbReference type="AlphaFoldDB" id="A0A445BCC9"/>
<dbReference type="Proteomes" id="UP000289738">
    <property type="component" value="Chromosome A10"/>
</dbReference>
<comment type="caution">
    <text evidence="1">The sequence shown here is derived from an EMBL/GenBank/DDBJ whole genome shotgun (WGS) entry which is preliminary data.</text>
</comment>
<accession>A0A445BCC9</accession>
<protein>
    <submittedName>
        <fullName evidence="1">Uncharacterized protein</fullName>
    </submittedName>
</protein>
<reference evidence="1 2" key="1">
    <citation type="submission" date="2019-01" db="EMBL/GenBank/DDBJ databases">
        <title>Sequencing of cultivated peanut Arachis hypogaea provides insights into genome evolution and oil improvement.</title>
        <authorList>
            <person name="Chen X."/>
        </authorList>
    </citation>
    <scope>NUCLEOTIDE SEQUENCE [LARGE SCALE GENOMIC DNA]</scope>
    <source>
        <strain evidence="2">cv. Fuhuasheng</strain>
        <tissue evidence="1">Leaves</tissue>
    </source>
</reference>
<evidence type="ECO:0000313" key="1">
    <source>
        <dbReference type="EMBL" id="RYR36291.1"/>
    </source>
</evidence>
<sequence>MTIVRQDLTNLTVWHVMAGEIQGAYQIKITTTALALLLASRHNKLAKVNILGHLIKLICFSKSNVGTTTTSKAKSASNQWVMLPLPTKGEFKVLIIVVGNDEFFPRGRSTLVNIDDVIIEISLGRSI</sequence>
<proteinExistence type="predicted"/>
<keyword evidence="2" id="KW-1185">Reference proteome</keyword>
<evidence type="ECO:0000313" key="2">
    <source>
        <dbReference type="Proteomes" id="UP000289738"/>
    </source>
</evidence>
<dbReference type="EMBL" id="SDMP01000010">
    <property type="protein sequence ID" value="RYR36291.1"/>
    <property type="molecule type" value="Genomic_DNA"/>
</dbReference>
<organism evidence="1 2">
    <name type="scientific">Arachis hypogaea</name>
    <name type="common">Peanut</name>
    <dbReference type="NCBI Taxonomy" id="3818"/>
    <lineage>
        <taxon>Eukaryota</taxon>
        <taxon>Viridiplantae</taxon>
        <taxon>Streptophyta</taxon>
        <taxon>Embryophyta</taxon>
        <taxon>Tracheophyta</taxon>
        <taxon>Spermatophyta</taxon>
        <taxon>Magnoliopsida</taxon>
        <taxon>eudicotyledons</taxon>
        <taxon>Gunneridae</taxon>
        <taxon>Pentapetalae</taxon>
        <taxon>rosids</taxon>
        <taxon>fabids</taxon>
        <taxon>Fabales</taxon>
        <taxon>Fabaceae</taxon>
        <taxon>Papilionoideae</taxon>
        <taxon>50 kb inversion clade</taxon>
        <taxon>dalbergioids sensu lato</taxon>
        <taxon>Dalbergieae</taxon>
        <taxon>Pterocarpus clade</taxon>
        <taxon>Arachis</taxon>
    </lineage>
</organism>
<gene>
    <name evidence="1" type="ORF">Ahy_A10g051283</name>
</gene>
<dbReference type="STRING" id="3818.A0A445BCC9"/>